<keyword evidence="4" id="KW-0813">Transport</keyword>
<dbReference type="CDD" id="cd03244">
    <property type="entry name" value="ABCC_MRP_domain2"/>
    <property type="match status" value="1"/>
</dbReference>
<dbReference type="SMART" id="SM00382">
    <property type="entry name" value="AAA"/>
    <property type="match status" value="1"/>
</dbReference>
<protein>
    <recommendedName>
        <fullName evidence="3">ABC-type xenobiotic transporter</fullName>
        <ecNumber evidence="3">7.6.2.2</ecNumber>
    </recommendedName>
</protein>
<evidence type="ECO:0000256" key="11">
    <source>
        <dbReference type="SAM" id="Phobius"/>
    </source>
</evidence>
<evidence type="ECO:0000313" key="14">
    <source>
        <dbReference type="EMBL" id="KAG6398089.1"/>
    </source>
</evidence>
<keyword evidence="15" id="KW-1185">Reference proteome</keyword>
<evidence type="ECO:0000259" key="12">
    <source>
        <dbReference type="PROSITE" id="PS50893"/>
    </source>
</evidence>
<dbReference type="PANTHER" id="PTHR24223:SF108">
    <property type="entry name" value="ABC TRANSPORTER C FAMILY MEMBER 8"/>
    <property type="match status" value="1"/>
</dbReference>
<dbReference type="EMBL" id="PNBA02000015">
    <property type="protein sequence ID" value="KAG6398089.1"/>
    <property type="molecule type" value="Genomic_DNA"/>
</dbReference>
<reference evidence="14" key="2">
    <citation type="submission" date="2020-08" db="EMBL/GenBank/DDBJ databases">
        <title>Plant Genome Project.</title>
        <authorList>
            <person name="Zhang R.-G."/>
        </authorList>
    </citation>
    <scope>NUCLEOTIDE SEQUENCE</scope>
    <source>
        <strain evidence="14">Huo1</strain>
        <tissue evidence="14">Leaf</tissue>
    </source>
</reference>
<dbReference type="PANTHER" id="PTHR24223">
    <property type="entry name" value="ATP-BINDING CASSETTE SUB-FAMILY C"/>
    <property type="match status" value="1"/>
</dbReference>
<keyword evidence="5 11" id="KW-0812">Transmembrane</keyword>
<comment type="similarity">
    <text evidence="2">Belongs to the ABC transporter superfamily. ABCC family. Conjugate transporter (TC 3.A.1.208) subfamily.</text>
</comment>
<dbReference type="Pfam" id="PF00005">
    <property type="entry name" value="ABC_tran"/>
    <property type="match status" value="1"/>
</dbReference>
<keyword evidence="6" id="KW-0547">Nucleotide-binding</keyword>
<dbReference type="SUPFAM" id="SSF52540">
    <property type="entry name" value="P-loop containing nucleoside triphosphate hydrolases"/>
    <property type="match status" value="1"/>
</dbReference>
<dbReference type="Gene3D" id="3.40.50.300">
    <property type="entry name" value="P-loop containing nucleotide triphosphate hydrolases"/>
    <property type="match status" value="1"/>
</dbReference>
<keyword evidence="9 11" id="KW-0472">Membrane</keyword>
<evidence type="ECO:0000256" key="5">
    <source>
        <dbReference type="ARBA" id="ARBA00022692"/>
    </source>
</evidence>
<dbReference type="InterPro" id="IPR003593">
    <property type="entry name" value="AAA+_ATPase"/>
</dbReference>
<feature type="transmembrane region" description="Helical" evidence="11">
    <location>
        <begin position="69"/>
        <end position="94"/>
    </location>
</feature>
<evidence type="ECO:0000259" key="13">
    <source>
        <dbReference type="PROSITE" id="PS50929"/>
    </source>
</evidence>
<dbReference type="AlphaFoldDB" id="A0A8X8WP68"/>
<reference evidence="14" key="1">
    <citation type="submission" date="2018-01" db="EMBL/GenBank/DDBJ databases">
        <authorList>
            <person name="Mao J.F."/>
        </authorList>
    </citation>
    <scope>NUCLEOTIDE SEQUENCE</scope>
    <source>
        <strain evidence="14">Huo1</strain>
        <tissue evidence="14">Leaf</tissue>
    </source>
</reference>
<name>A0A8X8WP68_SALSN</name>
<dbReference type="GO" id="GO:0016020">
    <property type="term" value="C:membrane"/>
    <property type="evidence" value="ECO:0007669"/>
    <property type="project" value="UniProtKB-SubCell"/>
</dbReference>
<evidence type="ECO:0000256" key="8">
    <source>
        <dbReference type="ARBA" id="ARBA00022989"/>
    </source>
</evidence>
<sequence length="360" mass="40118">MRINGTTKAPVMNYASETAHGVATIRAFGVADIFITNYLKLVDTNAKVSLCSSAALEWLVLRTEALQNLTLFTCLVGLCLSYAFALTSTQVFLLRWYSSFANYIVSVERIKQYMQIPPRAPAVIADKRPPSLWPRKERIRYRPNAPIVLKGITCTFKEGKRVGAVGRTGSGKTTLISALFRLRDLRLTLSIIPQEPTLFRGSVRTNVDPLGLHSDDEIWEALEKCQLKSTVSKLPDLLDSSGKDTKCVSDEGENWSMGQRQLFCLGRVLLRWNKILVLDEATASIDSATDAILQKIIREEFANCTVITVAHRVPTVVDSDMVLVLSNGELVEYDEPSKLMEMNSAFSNLVAEYWSNCKQG</sequence>
<evidence type="ECO:0000256" key="9">
    <source>
        <dbReference type="ARBA" id="ARBA00023136"/>
    </source>
</evidence>
<dbReference type="GO" id="GO:0016887">
    <property type="term" value="F:ATP hydrolysis activity"/>
    <property type="evidence" value="ECO:0007669"/>
    <property type="project" value="InterPro"/>
</dbReference>
<accession>A0A8X8WP68</accession>
<evidence type="ECO:0000256" key="1">
    <source>
        <dbReference type="ARBA" id="ARBA00004370"/>
    </source>
</evidence>
<evidence type="ECO:0000256" key="4">
    <source>
        <dbReference type="ARBA" id="ARBA00022448"/>
    </source>
</evidence>
<dbReference type="InterPro" id="IPR036640">
    <property type="entry name" value="ABC1_TM_sf"/>
</dbReference>
<dbReference type="InterPro" id="IPR003439">
    <property type="entry name" value="ABC_transporter-like_ATP-bd"/>
</dbReference>
<organism evidence="14">
    <name type="scientific">Salvia splendens</name>
    <name type="common">Scarlet sage</name>
    <dbReference type="NCBI Taxonomy" id="180675"/>
    <lineage>
        <taxon>Eukaryota</taxon>
        <taxon>Viridiplantae</taxon>
        <taxon>Streptophyta</taxon>
        <taxon>Embryophyta</taxon>
        <taxon>Tracheophyta</taxon>
        <taxon>Spermatophyta</taxon>
        <taxon>Magnoliopsida</taxon>
        <taxon>eudicotyledons</taxon>
        <taxon>Gunneridae</taxon>
        <taxon>Pentapetalae</taxon>
        <taxon>asterids</taxon>
        <taxon>lamiids</taxon>
        <taxon>Lamiales</taxon>
        <taxon>Lamiaceae</taxon>
        <taxon>Nepetoideae</taxon>
        <taxon>Mentheae</taxon>
        <taxon>Salviinae</taxon>
        <taxon>Salvia</taxon>
        <taxon>Salvia subgen. Calosphace</taxon>
        <taxon>core Calosphace</taxon>
    </lineage>
</organism>
<proteinExistence type="inferred from homology"/>
<evidence type="ECO:0000256" key="10">
    <source>
        <dbReference type="ARBA" id="ARBA00034018"/>
    </source>
</evidence>
<evidence type="ECO:0000313" key="15">
    <source>
        <dbReference type="Proteomes" id="UP000298416"/>
    </source>
</evidence>
<evidence type="ECO:0000256" key="7">
    <source>
        <dbReference type="ARBA" id="ARBA00022840"/>
    </source>
</evidence>
<evidence type="ECO:0000256" key="2">
    <source>
        <dbReference type="ARBA" id="ARBA00009726"/>
    </source>
</evidence>
<feature type="domain" description="ABC transmembrane type-1" evidence="13">
    <location>
        <begin position="1"/>
        <end position="101"/>
    </location>
</feature>
<keyword evidence="8 11" id="KW-1133">Transmembrane helix</keyword>
<dbReference type="InterPro" id="IPR027417">
    <property type="entry name" value="P-loop_NTPase"/>
</dbReference>
<dbReference type="InterPro" id="IPR050173">
    <property type="entry name" value="ABC_transporter_C-like"/>
</dbReference>
<dbReference type="GO" id="GO:0005524">
    <property type="term" value="F:ATP binding"/>
    <property type="evidence" value="ECO:0007669"/>
    <property type="project" value="UniProtKB-KW"/>
</dbReference>
<evidence type="ECO:0000256" key="6">
    <source>
        <dbReference type="ARBA" id="ARBA00022741"/>
    </source>
</evidence>
<dbReference type="PROSITE" id="PS50929">
    <property type="entry name" value="ABC_TM1F"/>
    <property type="match status" value="1"/>
</dbReference>
<dbReference type="PROSITE" id="PS50893">
    <property type="entry name" value="ABC_TRANSPORTER_2"/>
    <property type="match status" value="1"/>
</dbReference>
<feature type="domain" description="ABC transporter" evidence="12">
    <location>
        <begin position="134"/>
        <end position="352"/>
    </location>
</feature>
<evidence type="ECO:0000256" key="3">
    <source>
        <dbReference type="ARBA" id="ARBA00012191"/>
    </source>
</evidence>
<comment type="caution">
    <text evidence="14">The sequence shown here is derived from an EMBL/GenBank/DDBJ whole genome shotgun (WGS) entry which is preliminary data.</text>
</comment>
<dbReference type="Gene3D" id="1.20.1560.10">
    <property type="entry name" value="ABC transporter type 1, transmembrane domain"/>
    <property type="match status" value="1"/>
</dbReference>
<comment type="catalytic activity">
    <reaction evidence="10">
        <text>ATP + H2O + xenobioticSide 1 = ADP + phosphate + xenobioticSide 2.</text>
        <dbReference type="EC" id="7.6.2.2"/>
    </reaction>
</comment>
<keyword evidence="7" id="KW-0067">ATP-binding</keyword>
<dbReference type="Proteomes" id="UP000298416">
    <property type="component" value="Unassembled WGS sequence"/>
</dbReference>
<gene>
    <name evidence="14" type="ORF">SASPL_139540</name>
</gene>
<comment type="subcellular location">
    <subcellularLocation>
        <location evidence="1">Membrane</location>
    </subcellularLocation>
</comment>
<dbReference type="SUPFAM" id="SSF90123">
    <property type="entry name" value="ABC transporter transmembrane region"/>
    <property type="match status" value="1"/>
</dbReference>
<dbReference type="InterPro" id="IPR011527">
    <property type="entry name" value="ABC1_TM_dom"/>
</dbReference>
<dbReference type="EC" id="7.6.2.2" evidence="3"/>
<dbReference type="GO" id="GO:0008559">
    <property type="term" value="F:ABC-type xenobiotic transporter activity"/>
    <property type="evidence" value="ECO:0007669"/>
    <property type="project" value="UniProtKB-EC"/>
</dbReference>